<dbReference type="Pfam" id="PF02566">
    <property type="entry name" value="OsmC"/>
    <property type="match status" value="1"/>
</dbReference>
<dbReference type="RefSeq" id="WP_132878750.1">
    <property type="nucleotide sequence ID" value="NZ_SLXQ01000010.1"/>
</dbReference>
<comment type="caution">
    <text evidence="2">The sequence shown here is derived from an EMBL/GenBank/DDBJ whole genome shotgun (WGS) entry which is preliminary data.</text>
</comment>
<dbReference type="Gene3D" id="3.40.50.1820">
    <property type="entry name" value="alpha/beta hydrolase"/>
    <property type="match status" value="1"/>
</dbReference>
<reference evidence="2 3" key="1">
    <citation type="submission" date="2019-03" db="EMBL/GenBank/DDBJ databases">
        <title>Genomic Encyclopedia of Type Strains, Phase IV (KMG-IV): sequencing the most valuable type-strain genomes for metagenomic binning, comparative biology and taxonomic classification.</title>
        <authorList>
            <person name="Goeker M."/>
        </authorList>
    </citation>
    <scope>NUCLEOTIDE SEQUENCE [LARGE SCALE GENOMIC DNA]</scope>
    <source>
        <strain evidence="2 3">DSM 45765</strain>
    </source>
</reference>
<dbReference type="OrthoDB" id="9789573at2"/>
<dbReference type="Pfam" id="PF12146">
    <property type="entry name" value="Hydrolase_4"/>
    <property type="match status" value="1"/>
</dbReference>
<feature type="domain" description="Serine aminopeptidase S33" evidence="1">
    <location>
        <begin position="45"/>
        <end position="134"/>
    </location>
</feature>
<protein>
    <submittedName>
        <fullName evidence="2">Putative redox protein</fullName>
    </submittedName>
</protein>
<dbReference type="InterPro" id="IPR029058">
    <property type="entry name" value="AB_hydrolase_fold"/>
</dbReference>
<proteinExistence type="predicted"/>
<dbReference type="PANTHER" id="PTHR39624:SF2">
    <property type="entry name" value="OSMC-LIKE PROTEIN"/>
    <property type="match status" value="1"/>
</dbReference>
<sequence>MRSIRLEFPGSHGAALAARLELPERRPRAFALFAHCFTCGKDLVAAARIARALTAHGIAVLRFDFTGLGESGGDFGHTDFSSNIEDVVLAADYLRAHYDAPSILIGHSLGGAAVLAAAHWIPETRAVATIAAPADPANVLGQFADDLAEIEQTGSAMVTLAGRQFPVRREFLADVTAQHQEERIRGLGAALLIMHSPTDDTVDVEQARRIYDTARHPKSFIALDGADHLLRDPADAAFVADTVAVWAERYLPEPESAAEPAEGYVVVSENGEGAYGQSISAGTHEFPADEPRPIGLDTGPSPYDLLLAALGACTSMTLRMYAERKKLPLEQVTVALRHEKVHAKDCAECESTEGKVDRIDRTVRLVGELTDQQRARLLEIADSCPVHRTLRSETVIHTVAEDA</sequence>
<gene>
    <name evidence="2" type="ORF">EV191_11021</name>
</gene>
<dbReference type="Gene3D" id="3.30.300.20">
    <property type="match status" value="1"/>
</dbReference>
<organism evidence="2 3">
    <name type="scientific">Tamaricihabitans halophyticus</name>
    <dbReference type="NCBI Taxonomy" id="1262583"/>
    <lineage>
        <taxon>Bacteria</taxon>
        <taxon>Bacillati</taxon>
        <taxon>Actinomycetota</taxon>
        <taxon>Actinomycetes</taxon>
        <taxon>Pseudonocardiales</taxon>
        <taxon>Pseudonocardiaceae</taxon>
        <taxon>Tamaricihabitans</taxon>
    </lineage>
</organism>
<evidence type="ECO:0000313" key="3">
    <source>
        <dbReference type="Proteomes" id="UP000294911"/>
    </source>
</evidence>
<evidence type="ECO:0000259" key="1">
    <source>
        <dbReference type="Pfam" id="PF12146"/>
    </source>
</evidence>
<evidence type="ECO:0000313" key="2">
    <source>
        <dbReference type="EMBL" id="TCP48464.1"/>
    </source>
</evidence>
<dbReference type="InterPro" id="IPR022742">
    <property type="entry name" value="Hydrolase_4"/>
</dbReference>
<dbReference type="InterPro" id="IPR015946">
    <property type="entry name" value="KH_dom-like_a/b"/>
</dbReference>
<dbReference type="EMBL" id="SLXQ01000010">
    <property type="protein sequence ID" value="TCP48464.1"/>
    <property type="molecule type" value="Genomic_DNA"/>
</dbReference>
<dbReference type="PANTHER" id="PTHR39624">
    <property type="entry name" value="PROTEIN INVOLVED IN RIMO-MEDIATED BETA-METHYLTHIOLATION OF RIBOSOMAL PROTEIN S12 YCAO"/>
    <property type="match status" value="1"/>
</dbReference>
<accession>A0A4R2QIG7</accession>
<dbReference type="AlphaFoldDB" id="A0A4R2QIG7"/>
<dbReference type="SUPFAM" id="SSF82784">
    <property type="entry name" value="OsmC-like"/>
    <property type="match status" value="1"/>
</dbReference>
<dbReference type="Proteomes" id="UP000294911">
    <property type="component" value="Unassembled WGS sequence"/>
</dbReference>
<name>A0A4R2QIG7_9PSEU</name>
<keyword evidence="3" id="KW-1185">Reference proteome</keyword>
<dbReference type="InterPro" id="IPR036102">
    <property type="entry name" value="OsmC/Ohrsf"/>
</dbReference>
<dbReference type="SUPFAM" id="SSF53474">
    <property type="entry name" value="alpha/beta-Hydrolases"/>
    <property type="match status" value="1"/>
</dbReference>
<dbReference type="InterPro" id="IPR003718">
    <property type="entry name" value="OsmC/Ohr_fam"/>
</dbReference>